<dbReference type="EMBL" id="CM008053">
    <property type="protein sequence ID" value="PVH34014.1"/>
    <property type="molecule type" value="Genomic_DNA"/>
</dbReference>
<sequence>MLWNGLSSFYIIPYIILVLKSNRLHLYHFLSLFGDVGTIMCLGPSCLVLPILKYTFLFIVCTFISTIRDMIGHATRTQCSSLMKMGEDQFCGKVTLYTGRLLT</sequence>
<gene>
    <name evidence="1" type="ORF">PAHAL_8G119400</name>
</gene>
<name>A0A2T8I8N6_9POAL</name>
<dbReference type="Proteomes" id="UP000243499">
    <property type="component" value="Chromosome 8"/>
</dbReference>
<organism evidence="1">
    <name type="scientific">Panicum hallii</name>
    <dbReference type="NCBI Taxonomy" id="206008"/>
    <lineage>
        <taxon>Eukaryota</taxon>
        <taxon>Viridiplantae</taxon>
        <taxon>Streptophyta</taxon>
        <taxon>Embryophyta</taxon>
        <taxon>Tracheophyta</taxon>
        <taxon>Spermatophyta</taxon>
        <taxon>Magnoliopsida</taxon>
        <taxon>Liliopsida</taxon>
        <taxon>Poales</taxon>
        <taxon>Poaceae</taxon>
        <taxon>PACMAD clade</taxon>
        <taxon>Panicoideae</taxon>
        <taxon>Panicodae</taxon>
        <taxon>Paniceae</taxon>
        <taxon>Panicinae</taxon>
        <taxon>Panicum</taxon>
        <taxon>Panicum sect. Panicum</taxon>
    </lineage>
</organism>
<dbReference type="Gramene" id="PVH34014">
    <property type="protein sequence ID" value="PVH34014"/>
    <property type="gene ID" value="PAHAL_8G119400"/>
</dbReference>
<proteinExistence type="predicted"/>
<protein>
    <submittedName>
        <fullName evidence="1">Uncharacterized protein</fullName>
    </submittedName>
</protein>
<reference evidence="1" key="1">
    <citation type="submission" date="2018-04" db="EMBL/GenBank/DDBJ databases">
        <title>WGS assembly of Panicum hallii.</title>
        <authorList>
            <person name="Lovell J."/>
            <person name="Jenkins J."/>
            <person name="Lowry D."/>
            <person name="Mamidi S."/>
            <person name="Sreedasyam A."/>
            <person name="Weng X."/>
            <person name="Barry K."/>
            <person name="Bonette J."/>
            <person name="Campitelli B."/>
            <person name="Daum C."/>
            <person name="Gordon S."/>
            <person name="Gould B."/>
            <person name="Lipzen A."/>
            <person name="Macqueen A."/>
            <person name="Palacio-Mejia J."/>
            <person name="Plott C."/>
            <person name="Shakirov E."/>
            <person name="Shu S."/>
            <person name="Yoshinaga Y."/>
            <person name="Zane M."/>
            <person name="Rokhsar D."/>
            <person name="Grimwood J."/>
            <person name="Schmutz J."/>
            <person name="Juenger T."/>
        </authorList>
    </citation>
    <scope>NUCLEOTIDE SEQUENCE [LARGE SCALE GENOMIC DNA]</scope>
    <source>
        <strain evidence="1">FIL2</strain>
    </source>
</reference>
<accession>A0A2T8I8N6</accession>
<dbReference type="AlphaFoldDB" id="A0A2T8I8N6"/>
<evidence type="ECO:0000313" key="1">
    <source>
        <dbReference type="EMBL" id="PVH34014.1"/>
    </source>
</evidence>